<feature type="compositionally biased region" description="Low complexity" evidence="1">
    <location>
        <begin position="251"/>
        <end position="264"/>
    </location>
</feature>
<reference evidence="4" key="1">
    <citation type="submission" date="2016-10" db="EMBL/GenBank/DDBJ databases">
        <authorList>
            <person name="Varghese N."/>
            <person name="Submissions S."/>
        </authorList>
    </citation>
    <scope>NUCLEOTIDE SEQUENCE [LARGE SCALE GENOMIC DNA]</scope>
    <source>
        <strain evidence="4">DSM 45460</strain>
    </source>
</reference>
<accession>A0A1G8YWG4</accession>
<keyword evidence="4" id="KW-1185">Reference proteome</keyword>
<feature type="compositionally biased region" description="Low complexity" evidence="1">
    <location>
        <begin position="215"/>
        <end position="224"/>
    </location>
</feature>
<feature type="region of interest" description="Disordered" evidence="1">
    <location>
        <begin position="1"/>
        <end position="87"/>
    </location>
</feature>
<sequence>MTAATRGGGQSGGNDRGRRQRADNRTDSRGTTRANRRTHVRSSSGERAYERKQERGRRSSERTPSAGKQRRSTVSGGATESHEPSAREVLLGSGLLRSGRNTLVSLTERIATSRVPFVGTVVVVLVTGIVATLWLSIAAVGNSYHMQESKQRVQALSERKEDLLRSVSRMSSISEIRRRAERMNMVPVSEVAHLVRRPDGSIEVVGEPRPAEAPESAQQGESGESNGGGERAGDGDSSGQSPPQRRGESPGGSEQSSSNEASVG</sequence>
<keyword evidence="2" id="KW-0812">Transmembrane</keyword>
<evidence type="ECO:0008006" key="5">
    <source>
        <dbReference type="Google" id="ProtNLM"/>
    </source>
</evidence>
<keyword evidence="2" id="KW-0472">Membrane</keyword>
<organism evidence="3 4">
    <name type="scientific">Actinopolyspora mzabensis</name>
    <dbReference type="NCBI Taxonomy" id="995066"/>
    <lineage>
        <taxon>Bacteria</taxon>
        <taxon>Bacillati</taxon>
        <taxon>Actinomycetota</taxon>
        <taxon>Actinomycetes</taxon>
        <taxon>Actinopolysporales</taxon>
        <taxon>Actinopolysporaceae</taxon>
        <taxon>Actinopolyspora</taxon>
    </lineage>
</organism>
<dbReference type="EMBL" id="FNFM01000004">
    <property type="protein sequence ID" value="SDK07087.1"/>
    <property type="molecule type" value="Genomic_DNA"/>
</dbReference>
<dbReference type="RefSeq" id="WP_092627327.1">
    <property type="nucleotide sequence ID" value="NZ_FNFM01000004.1"/>
</dbReference>
<feature type="compositionally biased region" description="Gly residues" evidence="1">
    <location>
        <begin position="1"/>
        <end position="14"/>
    </location>
</feature>
<feature type="region of interest" description="Disordered" evidence="1">
    <location>
        <begin position="199"/>
        <end position="264"/>
    </location>
</feature>
<dbReference type="OrthoDB" id="3701208at2"/>
<evidence type="ECO:0000256" key="2">
    <source>
        <dbReference type="SAM" id="Phobius"/>
    </source>
</evidence>
<gene>
    <name evidence="3" type="ORF">SAMN04487820_10498</name>
</gene>
<protein>
    <recommendedName>
        <fullName evidence="5">Cell division protein FtsL</fullName>
    </recommendedName>
</protein>
<evidence type="ECO:0000313" key="4">
    <source>
        <dbReference type="Proteomes" id="UP000199213"/>
    </source>
</evidence>
<feature type="compositionally biased region" description="Basic and acidic residues" evidence="1">
    <location>
        <begin position="15"/>
        <end position="30"/>
    </location>
</feature>
<evidence type="ECO:0000256" key="1">
    <source>
        <dbReference type="SAM" id="MobiDB-lite"/>
    </source>
</evidence>
<dbReference type="Proteomes" id="UP000199213">
    <property type="component" value="Unassembled WGS sequence"/>
</dbReference>
<evidence type="ECO:0000313" key="3">
    <source>
        <dbReference type="EMBL" id="SDK07087.1"/>
    </source>
</evidence>
<name>A0A1G8YWG4_ACTMZ</name>
<keyword evidence="2" id="KW-1133">Transmembrane helix</keyword>
<feature type="transmembrane region" description="Helical" evidence="2">
    <location>
        <begin position="117"/>
        <end position="140"/>
    </location>
</feature>
<feature type="compositionally biased region" description="Basic and acidic residues" evidence="1">
    <location>
        <begin position="47"/>
        <end position="61"/>
    </location>
</feature>
<proteinExistence type="predicted"/>
<dbReference type="AlphaFoldDB" id="A0A1G8YWG4"/>